<dbReference type="InterPro" id="IPR005331">
    <property type="entry name" value="Sulfotransferase"/>
</dbReference>
<comment type="similarity">
    <text evidence="2">Belongs to the sulfotransferase 3 family.</text>
</comment>
<comment type="subunit">
    <text evidence="3">Homotrimer.</text>
</comment>
<gene>
    <name evidence="13" type="primary">AUGUSTUS-3.0.2_13753</name>
    <name evidence="13" type="ORF">TcasGA2_TC013753</name>
</gene>
<evidence type="ECO:0000256" key="8">
    <source>
        <dbReference type="ARBA" id="ARBA00023034"/>
    </source>
</evidence>
<dbReference type="PANTHER" id="PTHR12129">
    <property type="entry name" value="HEPARAN SULFATE 2-O-SULFOTRANSFERASE"/>
    <property type="match status" value="1"/>
</dbReference>
<dbReference type="InParanoid" id="D6WJV8"/>
<dbReference type="eggNOG" id="KOG3922">
    <property type="taxonomic scope" value="Eukaryota"/>
</dbReference>
<evidence type="ECO:0000256" key="2">
    <source>
        <dbReference type="ARBA" id="ARBA00010569"/>
    </source>
</evidence>
<dbReference type="Gene3D" id="3.40.50.300">
    <property type="entry name" value="P-loop containing nucleotide triphosphate hydrolases"/>
    <property type="match status" value="1"/>
</dbReference>
<keyword evidence="5" id="KW-0812">Transmembrane</keyword>
<dbReference type="Pfam" id="PF03567">
    <property type="entry name" value="Sulfotransfer_2"/>
    <property type="match status" value="1"/>
</dbReference>
<evidence type="ECO:0000256" key="6">
    <source>
        <dbReference type="ARBA" id="ARBA00022968"/>
    </source>
</evidence>
<dbReference type="EMBL" id="KQ971342">
    <property type="protein sequence ID" value="EFA04624.1"/>
    <property type="molecule type" value="Genomic_DNA"/>
</dbReference>
<dbReference type="GO" id="GO:0015012">
    <property type="term" value="P:heparan sulfate proteoglycan biosynthetic process"/>
    <property type="evidence" value="ECO:0000318"/>
    <property type="project" value="GO_Central"/>
</dbReference>
<keyword evidence="9" id="KW-0472">Membrane</keyword>
<evidence type="ECO:0000256" key="4">
    <source>
        <dbReference type="ARBA" id="ARBA00022679"/>
    </source>
</evidence>
<comment type="subcellular location">
    <subcellularLocation>
        <location evidence="1">Golgi apparatus membrane</location>
        <topology evidence="1">Single-pass type II membrane protein</topology>
    </subcellularLocation>
</comment>
<keyword evidence="4" id="KW-0808">Transferase</keyword>
<dbReference type="AlphaFoldDB" id="D6WJV8"/>
<dbReference type="InterPro" id="IPR027417">
    <property type="entry name" value="P-loop_NTPase"/>
</dbReference>
<keyword evidence="7" id="KW-1133">Transmembrane helix</keyword>
<keyword evidence="6" id="KW-0735">Signal-anchor</keyword>
<accession>D6WJV8</accession>
<keyword evidence="14" id="KW-1185">Reference proteome</keyword>
<dbReference type="GO" id="GO:0000139">
    <property type="term" value="C:Golgi membrane"/>
    <property type="evidence" value="ECO:0007669"/>
    <property type="project" value="UniProtKB-SubCell"/>
</dbReference>
<evidence type="ECO:0000256" key="7">
    <source>
        <dbReference type="ARBA" id="ARBA00022989"/>
    </source>
</evidence>
<evidence type="ECO:0000256" key="10">
    <source>
        <dbReference type="ARBA" id="ARBA00023157"/>
    </source>
</evidence>
<evidence type="ECO:0000256" key="3">
    <source>
        <dbReference type="ARBA" id="ARBA00011233"/>
    </source>
</evidence>
<dbReference type="InterPro" id="IPR007734">
    <property type="entry name" value="Heparan_SO4_2-O-STrfase"/>
</dbReference>
<protein>
    <submittedName>
        <fullName evidence="13">Heparan-sulfate-2-sulfotransferase</fullName>
    </submittedName>
</protein>
<evidence type="ECO:0000313" key="13">
    <source>
        <dbReference type="EMBL" id="EFA04624.1"/>
    </source>
</evidence>
<dbReference type="FunFam" id="3.40.50.300:FF:001418">
    <property type="entry name" value="Heparan sulfate 2-o-sulfotransferase"/>
    <property type="match status" value="1"/>
</dbReference>
<feature type="coiled-coil region" evidence="12">
    <location>
        <begin position="12"/>
        <end position="42"/>
    </location>
</feature>
<name>D6WJV8_TRICA</name>
<dbReference type="SUPFAM" id="SSF52540">
    <property type="entry name" value="P-loop containing nucleoside triphosphate hydrolases"/>
    <property type="match status" value="1"/>
</dbReference>
<keyword evidence="11" id="KW-0325">Glycoprotein</keyword>
<evidence type="ECO:0000256" key="9">
    <source>
        <dbReference type="ARBA" id="ARBA00023136"/>
    </source>
</evidence>
<reference evidence="13 14" key="1">
    <citation type="journal article" date="2008" name="Nature">
        <title>The genome of the model beetle and pest Tribolium castaneum.</title>
        <authorList>
            <consortium name="Tribolium Genome Sequencing Consortium"/>
            <person name="Richards S."/>
            <person name="Gibbs R.A."/>
            <person name="Weinstock G.M."/>
            <person name="Brown S.J."/>
            <person name="Denell R."/>
            <person name="Beeman R.W."/>
            <person name="Gibbs R."/>
            <person name="Beeman R.W."/>
            <person name="Brown S.J."/>
            <person name="Bucher G."/>
            <person name="Friedrich M."/>
            <person name="Grimmelikhuijzen C.J."/>
            <person name="Klingler M."/>
            <person name="Lorenzen M."/>
            <person name="Richards S."/>
            <person name="Roth S."/>
            <person name="Schroder R."/>
            <person name="Tautz D."/>
            <person name="Zdobnov E.M."/>
            <person name="Muzny D."/>
            <person name="Gibbs R.A."/>
            <person name="Weinstock G.M."/>
            <person name="Attaway T."/>
            <person name="Bell S."/>
            <person name="Buhay C.J."/>
            <person name="Chandrabose M.N."/>
            <person name="Chavez D."/>
            <person name="Clerk-Blankenburg K.P."/>
            <person name="Cree A."/>
            <person name="Dao M."/>
            <person name="Davis C."/>
            <person name="Chacko J."/>
            <person name="Dinh H."/>
            <person name="Dugan-Rocha S."/>
            <person name="Fowler G."/>
            <person name="Garner T.T."/>
            <person name="Garnes J."/>
            <person name="Gnirke A."/>
            <person name="Hawes A."/>
            <person name="Hernandez J."/>
            <person name="Hines S."/>
            <person name="Holder M."/>
            <person name="Hume J."/>
            <person name="Jhangiani S.N."/>
            <person name="Joshi V."/>
            <person name="Khan Z.M."/>
            <person name="Jackson L."/>
            <person name="Kovar C."/>
            <person name="Kowis A."/>
            <person name="Lee S."/>
            <person name="Lewis L.R."/>
            <person name="Margolis J."/>
            <person name="Morgan M."/>
            <person name="Nazareth L.V."/>
            <person name="Nguyen N."/>
            <person name="Okwuonu G."/>
            <person name="Parker D."/>
            <person name="Richards S."/>
            <person name="Ruiz S.J."/>
            <person name="Santibanez J."/>
            <person name="Savard J."/>
            <person name="Scherer S.E."/>
            <person name="Schneider B."/>
            <person name="Sodergren E."/>
            <person name="Tautz D."/>
            <person name="Vattahil S."/>
            <person name="Villasana D."/>
            <person name="White C.S."/>
            <person name="Wright R."/>
            <person name="Park Y."/>
            <person name="Beeman R.W."/>
            <person name="Lord J."/>
            <person name="Oppert B."/>
            <person name="Lorenzen M."/>
            <person name="Brown S."/>
            <person name="Wang L."/>
            <person name="Savard J."/>
            <person name="Tautz D."/>
            <person name="Richards S."/>
            <person name="Weinstock G."/>
            <person name="Gibbs R.A."/>
            <person name="Liu Y."/>
            <person name="Worley K."/>
            <person name="Weinstock G."/>
            <person name="Elsik C.G."/>
            <person name="Reese J.T."/>
            <person name="Elhaik E."/>
            <person name="Landan G."/>
            <person name="Graur D."/>
            <person name="Arensburger P."/>
            <person name="Atkinson P."/>
            <person name="Beeman R.W."/>
            <person name="Beidler J."/>
            <person name="Brown S.J."/>
            <person name="Demuth J.P."/>
            <person name="Drury D.W."/>
            <person name="Du Y.Z."/>
            <person name="Fujiwara H."/>
            <person name="Lorenzen M."/>
            <person name="Maselli V."/>
            <person name="Osanai M."/>
            <person name="Park Y."/>
            <person name="Robertson H.M."/>
            <person name="Tu Z."/>
            <person name="Wang J.J."/>
            <person name="Wang S."/>
            <person name="Richards S."/>
            <person name="Song H."/>
            <person name="Zhang L."/>
            <person name="Sodergren E."/>
            <person name="Werner D."/>
            <person name="Stanke M."/>
            <person name="Morgenstern B."/>
            <person name="Solovyev V."/>
            <person name="Kosarev P."/>
            <person name="Brown G."/>
            <person name="Chen H.C."/>
            <person name="Ermolaeva O."/>
            <person name="Hlavina W."/>
            <person name="Kapustin Y."/>
            <person name="Kiryutin B."/>
            <person name="Kitts P."/>
            <person name="Maglott D."/>
            <person name="Pruitt K."/>
            <person name="Sapojnikov V."/>
            <person name="Souvorov A."/>
            <person name="Mackey A.J."/>
            <person name="Waterhouse R.M."/>
            <person name="Wyder S."/>
            <person name="Zdobnov E.M."/>
            <person name="Zdobnov E.M."/>
            <person name="Wyder S."/>
            <person name="Kriventseva E.V."/>
            <person name="Kadowaki T."/>
            <person name="Bork P."/>
            <person name="Aranda M."/>
            <person name="Bao R."/>
            <person name="Beermann A."/>
            <person name="Berns N."/>
            <person name="Bolognesi R."/>
            <person name="Bonneton F."/>
            <person name="Bopp D."/>
            <person name="Brown S.J."/>
            <person name="Bucher G."/>
            <person name="Butts T."/>
            <person name="Chaumot A."/>
            <person name="Denell R.E."/>
            <person name="Ferrier D.E."/>
            <person name="Friedrich M."/>
            <person name="Gordon C.M."/>
            <person name="Jindra M."/>
            <person name="Klingler M."/>
            <person name="Lan Q."/>
            <person name="Lattorff H.M."/>
            <person name="Laudet V."/>
            <person name="von Levetsow C."/>
            <person name="Liu Z."/>
            <person name="Lutz R."/>
            <person name="Lynch J.A."/>
            <person name="da Fonseca R.N."/>
            <person name="Posnien N."/>
            <person name="Reuter R."/>
            <person name="Roth S."/>
            <person name="Savard J."/>
            <person name="Schinko J.B."/>
            <person name="Schmitt C."/>
            <person name="Schoppmeier M."/>
            <person name="Schroder R."/>
            <person name="Shippy T.D."/>
            <person name="Simonnet F."/>
            <person name="Marques-Souza H."/>
            <person name="Tautz D."/>
            <person name="Tomoyasu Y."/>
            <person name="Trauner J."/>
            <person name="Van der Zee M."/>
            <person name="Vervoort M."/>
            <person name="Wittkopp N."/>
            <person name="Wimmer E.A."/>
            <person name="Yang X."/>
            <person name="Jones A.K."/>
            <person name="Sattelle D.B."/>
            <person name="Ebert P.R."/>
            <person name="Nelson D."/>
            <person name="Scott J.G."/>
            <person name="Beeman R.W."/>
            <person name="Muthukrishnan S."/>
            <person name="Kramer K.J."/>
            <person name="Arakane Y."/>
            <person name="Beeman R.W."/>
            <person name="Zhu Q."/>
            <person name="Hogenkamp D."/>
            <person name="Dixit R."/>
            <person name="Oppert B."/>
            <person name="Jiang H."/>
            <person name="Zou Z."/>
            <person name="Marshall J."/>
            <person name="Elpidina E."/>
            <person name="Vinokurov K."/>
            <person name="Oppert C."/>
            <person name="Zou Z."/>
            <person name="Evans J."/>
            <person name="Lu Z."/>
            <person name="Zhao P."/>
            <person name="Sumathipala N."/>
            <person name="Altincicek B."/>
            <person name="Vilcinskas A."/>
            <person name="Williams M."/>
            <person name="Hultmark D."/>
            <person name="Hetru C."/>
            <person name="Jiang H."/>
            <person name="Grimmelikhuijzen C.J."/>
            <person name="Hauser F."/>
            <person name="Cazzamali G."/>
            <person name="Williamson M."/>
            <person name="Park Y."/>
            <person name="Li B."/>
            <person name="Tanaka Y."/>
            <person name="Predel R."/>
            <person name="Neupert S."/>
            <person name="Schachtner J."/>
            <person name="Verleyen P."/>
            <person name="Raible F."/>
            <person name="Bork P."/>
            <person name="Friedrich M."/>
            <person name="Walden K.K."/>
            <person name="Robertson H.M."/>
            <person name="Angeli S."/>
            <person name="Foret S."/>
            <person name="Bucher G."/>
            <person name="Schuetz S."/>
            <person name="Maleszka R."/>
            <person name="Wimmer E.A."/>
            <person name="Beeman R.W."/>
            <person name="Lorenzen M."/>
            <person name="Tomoyasu Y."/>
            <person name="Miller S.C."/>
            <person name="Grossmann D."/>
            <person name="Bucher G."/>
        </authorList>
    </citation>
    <scope>NUCLEOTIDE SEQUENCE [LARGE SCALE GENOMIC DNA]</scope>
    <source>
        <strain evidence="13 14">Georgia GA2</strain>
    </source>
</reference>
<keyword evidence="8" id="KW-0333">Golgi apparatus</keyword>
<dbReference type="Proteomes" id="UP000007266">
    <property type="component" value="Linkage group 5"/>
</dbReference>
<dbReference type="HOGENOM" id="CLU_045310_1_0_1"/>
<proteinExistence type="inferred from homology"/>
<reference evidence="13 14" key="2">
    <citation type="journal article" date="2010" name="Nucleic Acids Res.">
        <title>BeetleBase in 2010: revisions to provide comprehensive genomic information for Tribolium castaneum.</title>
        <authorList>
            <person name="Kim H.S."/>
            <person name="Murphy T."/>
            <person name="Xia J."/>
            <person name="Caragea D."/>
            <person name="Park Y."/>
            <person name="Beeman R.W."/>
            <person name="Lorenzen M.D."/>
            <person name="Butcher S."/>
            <person name="Manak J.R."/>
            <person name="Brown S.J."/>
        </authorList>
    </citation>
    <scope>GENOME REANNOTATION</scope>
    <source>
        <strain evidence="13 14">Georgia GA2</strain>
    </source>
</reference>
<keyword evidence="12" id="KW-0175">Coiled coil</keyword>
<sequence length="318" mass="37421">MTFIAIIYQIQIVRLQEKIFHLENNANQNDRKQQSREELENDDLVVVYNRVPKTGSTSFIGVAYDLCKKNKFHVLHVNITANNHVLSLNNQHEFVHNVTTWKAMKPGIYHGHFAFIDFTKFGGPKPLFINILRKPLERFISYYYFVRYGDNYRPYLVRRKHGNTMSFDECVEKNLPDCDPNHMWLQIPFLCGHAANCWKPGNKWALTEAKKNLVNNYLLVGVTDEINDFVAVLEQTLPRIFKGAFNHYLTSNKSHLRQTVQKDAPSPTTVKKIQESTVWQMENELYEFALDQFHFIKKHTLKDKLQNVMYEKIRPKIN</sequence>
<evidence type="ECO:0000256" key="11">
    <source>
        <dbReference type="ARBA" id="ARBA00023180"/>
    </source>
</evidence>
<evidence type="ECO:0000256" key="1">
    <source>
        <dbReference type="ARBA" id="ARBA00004323"/>
    </source>
</evidence>
<keyword evidence="10" id="KW-1015">Disulfide bond</keyword>
<evidence type="ECO:0000256" key="12">
    <source>
        <dbReference type="SAM" id="Coils"/>
    </source>
</evidence>
<dbReference type="OMA" id="PNQIQFV"/>
<evidence type="ECO:0000313" key="14">
    <source>
        <dbReference type="Proteomes" id="UP000007266"/>
    </source>
</evidence>
<dbReference type="GO" id="GO:0004394">
    <property type="term" value="F:heparan sulfate 2-sulfotransferase activity"/>
    <property type="evidence" value="ECO:0000318"/>
    <property type="project" value="GO_Central"/>
</dbReference>
<dbReference type="PhylomeDB" id="D6WJV8"/>
<evidence type="ECO:0000256" key="5">
    <source>
        <dbReference type="ARBA" id="ARBA00022692"/>
    </source>
</evidence>
<dbReference type="PANTHER" id="PTHR12129:SF17">
    <property type="entry name" value="HEPARAN SULFATE 2-O-SULFOTRANSFERASE 1"/>
    <property type="match status" value="1"/>
</dbReference>
<dbReference type="STRING" id="7070.D6WJV8"/>
<organism evidence="13 14">
    <name type="scientific">Tribolium castaneum</name>
    <name type="common">Red flour beetle</name>
    <dbReference type="NCBI Taxonomy" id="7070"/>
    <lineage>
        <taxon>Eukaryota</taxon>
        <taxon>Metazoa</taxon>
        <taxon>Ecdysozoa</taxon>
        <taxon>Arthropoda</taxon>
        <taxon>Hexapoda</taxon>
        <taxon>Insecta</taxon>
        <taxon>Pterygota</taxon>
        <taxon>Neoptera</taxon>
        <taxon>Endopterygota</taxon>
        <taxon>Coleoptera</taxon>
        <taxon>Polyphaga</taxon>
        <taxon>Cucujiformia</taxon>
        <taxon>Tenebrionidae</taxon>
        <taxon>Tenebrionidae incertae sedis</taxon>
        <taxon>Tribolium</taxon>
    </lineage>
</organism>
<dbReference type="FunCoup" id="D6WJV8">
    <property type="interactions" value="1223"/>
</dbReference>